<evidence type="ECO:0000256" key="1">
    <source>
        <dbReference type="ARBA" id="ARBA00009986"/>
    </source>
</evidence>
<feature type="active site" evidence="5">
    <location>
        <position position="255"/>
    </location>
</feature>
<proteinExistence type="inferred from homology"/>
<feature type="domain" description="Aldehyde dehydrogenase" evidence="8">
    <location>
        <begin position="12"/>
        <end position="444"/>
    </location>
</feature>
<evidence type="ECO:0000256" key="4">
    <source>
        <dbReference type="PIRNR" id="PIRNR036492"/>
    </source>
</evidence>
<dbReference type="GO" id="GO:0004029">
    <property type="term" value="F:aldehyde dehydrogenase (NAD+) activity"/>
    <property type="evidence" value="ECO:0007669"/>
    <property type="project" value="TreeGrafter"/>
</dbReference>
<gene>
    <name evidence="9" type="ordered locus">Dalk_1971</name>
</gene>
<dbReference type="FunFam" id="3.40.309.10:FF:000003">
    <property type="entry name" value="Aldehyde dehydrogenase"/>
    <property type="match status" value="1"/>
</dbReference>
<evidence type="ECO:0000313" key="10">
    <source>
        <dbReference type="Proteomes" id="UP000000739"/>
    </source>
</evidence>
<dbReference type="GO" id="GO:0006081">
    <property type="term" value="P:aldehyde metabolic process"/>
    <property type="evidence" value="ECO:0007669"/>
    <property type="project" value="InterPro"/>
</dbReference>
<dbReference type="InterPro" id="IPR016161">
    <property type="entry name" value="Ald_DH/histidinol_DH"/>
</dbReference>
<dbReference type="PIRSF" id="PIRSF036492">
    <property type="entry name" value="ALDH"/>
    <property type="match status" value="1"/>
</dbReference>
<feature type="active site" evidence="5 6">
    <location>
        <position position="221"/>
    </location>
</feature>
<dbReference type="InterPro" id="IPR012394">
    <property type="entry name" value="Aldehyde_DH_NAD(P)"/>
</dbReference>
<protein>
    <recommendedName>
        <fullName evidence="4">Aldehyde dehydrogenase</fullName>
    </recommendedName>
</protein>
<sequence>MTTARKPNPSVAAMVEIMEAQKAAFIAQGPTSYQERIKELERIETAIGQRVDEIVEAMVQDFGSRSRHEILIAEIHTTLSMVHYTKKHLKKWMKPRKRSVGWLYMPGKAKVYMEPLGVVGVISPWNYPFYLAMVPTLSALAAGNRVMLKPSVFTPRTSQCLKDLLGALFPPDKVSVVFSGPGVGSAFSRLPFDHICFTGSTNVGKQVMAAAAENLTPVTLELGGKSPAIVGQDFDVQAAADRIAHGKFFNAGQTCIAPDYALVPKNKVNQFVEAFENAIRTSYPTLENNPDFTSIITTRHFDRLHHAIKDAEEKGAKVIRVNPANEEIDPAAKKIAPTIVLNGTDDMILLQDEIFGPILPVVPYNTLDEAIAYVNARPKPLALYYFSNKDRSVQKVLKMTQAGGTCINNTLLHVAQDDLPFGGVGFSGMGSYHGPEGFDAFSNKRGVFFQGSPCSTRMIRAPYSAGFEKALRFMIDKL</sequence>
<dbReference type="PROSITE" id="PS00070">
    <property type="entry name" value="ALDEHYDE_DEHYDR_CYS"/>
    <property type="match status" value="1"/>
</dbReference>
<comment type="similarity">
    <text evidence="1 4 7">Belongs to the aldehyde dehydrogenase family.</text>
</comment>
<dbReference type="InterPro" id="IPR016163">
    <property type="entry name" value="Ald_DH_C"/>
</dbReference>
<keyword evidence="3" id="KW-0520">NAD</keyword>
<evidence type="ECO:0000256" key="5">
    <source>
        <dbReference type="PIRSR" id="PIRSR036492-1"/>
    </source>
</evidence>
<dbReference type="SUPFAM" id="SSF53720">
    <property type="entry name" value="ALDH-like"/>
    <property type="match status" value="1"/>
</dbReference>
<dbReference type="RefSeq" id="WP_012611096.1">
    <property type="nucleotide sequence ID" value="NC_011768.1"/>
</dbReference>
<dbReference type="InterPro" id="IPR016162">
    <property type="entry name" value="Ald_DH_N"/>
</dbReference>
<evidence type="ECO:0000259" key="8">
    <source>
        <dbReference type="Pfam" id="PF00171"/>
    </source>
</evidence>
<name>B8FEZ0_DESAL</name>
<evidence type="ECO:0000256" key="2">
    <source>
        <dbReference type="ARBA" id="ARBA00023002"/>
    </source>
</evidence>
<dbReference type="KEGG" id="dal:Dalk_1971"/>
<dbReference type="PROSITE" id="PS00687">
    <property type="entry name" value="ALDEHYDE_DEHYDR_GLU"/>
    <property type="match status" value="1"/>
</dbReference>
<dbReference type="Gene3D" id="3.40.309.10">
    <property type="entry name" value="Aldehyde Dehydrogenase, Chain A, domain 2"/>
    <property type="match status" value="1"/>
</dbReference>
<evidence type="ECO:0000256" key="6">
    <source>
        <dbReference type="PROSITE-ProRule" id="PRU10007"/>
    </source>
</evidence>
<dbReference type="GO" id="GO:0005737">
    <property type="term" value="C:cytoplasm"/>
    <property type="evidence" value="ECO:0007669"/>
    <property type="project" value="TreeGrafter"/>
</dbReference>
<dbReference type="CDD" id="cd07133">
    <property type="entry name" value="ALDH_CALDH_CalB"/>
    <property type="match status" value="1"/>
</dbReference>
<dbReference type="HOGENOM" id="CLU_005391_3_6_7"/>
<dbReference type="Proteomes" id="UP000000739">
    <property type="component" value="Chromosome"/>
</dbReference>
<evidence type="ECO:0000256" key="7">
    <source>
        <dbReference type="RuleBase" id="RU003345"/>
    </source>
</evidence>
<evidence type="ECO:0000313" key="9">
    <source>
        <dbReference type="EMBL" id="ACL03667.1"/>
    </source>
</evidence>
<keyword evidence="2 4" id="KW-0560">Oxidoreductase</keyword>
<dbReference type="PANTHER" id="PTHR43570">
    <property type="entry name" value="ALDEHYDE DEHYDROGENASE"/>
    <property type="match status" value="1"/>
</dbReference>
<evidence type="ECO:0000256" key="3">
    <source>
        <dbReference type="ARBA" id="ARBA00023027"/>
    </source>
</evidence>
<dbReference type="InterPro" id="IPR015590">
    <property type="entry name" value="Aldehyde_DH_dom"/>
</dbReference>
<dbReference type="eggNOG" id="COG1012">
    <property type="taxonomic scope" value="Bacteria"/>
</dbReference>
<organism evidence="9 10">
    <name type="scientific">Desulfatibacillum aliphaticivorans</name>
    <dbReference type="NCBI Taxonomy" id="218208"/>
    <lineage>
        <taxon>Bacteria</taxon>
        <taxon>Pseudomonadati</taxon>
        <taxon>Thermodesulfobacteriota</taxon>
        <taxon>Desulfobacteria</taxon>
        <taxon>Desulfobacterales</taxon>
        <taxon>Desulfatibacillaceae</taxon>
        <taxon>Desulfatibacillum</taxon>
    </lineage>
</organism>
<reference evidence="9 10" key="1">
    <citation type="journal article" date="2012" name="Environ. Microbiol.">
        <title>The genome sequence of Desulfatibacillum alkenivorans AK-01: a blueprint for anaerobic alkane oxidation.</title>
        <authorList>
            <person name="Callaghan A.V."/>
            <person name="Morris B.E."/>
            <person name="Pereira I.A."/>
            <person name="McInerney M.J."/>
            <person name="Austin R.N."/>
            <person name="Groves J.T."/>
            <person name="Kukor J.J."/>
            <person name="Suflita J.M."/>
            <person name="Young L.Y."/>
            <person name="Zylstra G.J."/>
            <person name="Wawrik B."/>
        </authorList>
    </citation>
    <scope>NUCLEOTIDE SEQUENCE [LARGE SCALE GENOMIC DNA]</scope>
    <source>
        <strain evidence="9 10">AK-01</strain>
    </source>
</reference>
<dbReference type="Pfam" id="PF00171">
    <property type="entry name" value="Aldedh"/>
    <property type="match status" value="1"/>
</dbReference>
<dbReference type="PANTHER" id="PTHR43570:SF20">
    <property type="entry name" value="ALDEHYDE DEHYDROGENASE ALDX-RELATED"/>
    <property type="match status" value="1"/>
</dbReference>
<dbReference type="InterPro" id="IPR016160">
    <property type="entry name" value="Ald_DH_CS_CYS"/>
</dbReference>
<keyword evidence="10" id="KW-1185">Reference proteome</keyword>
<dbReference type="Gene3D" id="3.40.605.10">
    <property type="entry name" value="Aldehyde Dehydrogenase, Chain A, domain 1"/>
    <property type="match status" value="1"/>
</dbReference>
<dbReference type="AlphaFoldDB" id="B8FEZ0"/>
<dbReference type="InterPro" id="IPR029510">
    <property type="entry name" value="Ald_DH_CS_GLU"/>
</dbReference>
<accession>B8FEZ0</accession>
<dbReference type="EMBL" id="CP001322">
    <property type="protein sequence ID" value="ACL03667.1"/>
    <property type="molecule type" value="Genomic_DNA"/>
</dbReference>